<reference evidence="3 4" key="1">
    <citation type="submission" date="2013-11" db="EMBL/GenBank/DDBJ databases">
        <title>Complete genome sequence of Clostridum sp. M2/40.</title>
        <authorList>
            <person name="Wibberg D."/>
            <person name="Puehler A."/>
            <person name="Schlueter A."/>
        </authorList>
    </citation>
    <scope>NUCLEOTIDE SEQUENCE [LARGE SCALE GENOMIC DNA]</scope>
    <source>
        <strain evidence="4">M2/40</strain>
    </source>
</reference>
<dbReference type="OrthoDB" id="2236551at2"/>
<evidence type="ECO:0000313" key="4">
    <source>
        <dbReference type="Proteomes" id="UP000019426"/>
    </source>
</evidence>
<organism evidence="3 4">
    <name type="scientific">Clostridium bornimense</name>
    <dbReference type="NCBI Taxonomy" id="1216932"/>
    <lineage>
        <taxon>Bacteria</taxon>
        <taxon>Bacillati</taxon>
        <taxon>Bacillota</taxon>
        <taxon>Clostridia</taxon>
        <taxon>Eubacteriales</taxon>
        <taxon>Clostridiaceae</taxon>
        <taxon>Clostridium</taxon>
    </lineage>
</organism>
<evidence type="ECO:0000313" key="3">
    <source>
        <dbReference type="EMBL" id="CDM67544.1"/>
    </source>
</evidence>
<evidence type="ECO:0000259" key="2">
    <source>
        <dbReference type="Pfam" id="PF03413"/>
    </source>
</evidence>
<dbReference type="KEGG" id="clt:CM240_0377"/>
<feature type="domain" description="PepSY" evidence="2">
    <location>
        <begin position="36"/>
        <end position="97"/>
    </location>
</feature>
<gene>
    <name evidence="3" type="ORF">CM240_0377</name>
</gene>
<sequence length="182" mass="20786">MKKLALVTIIISISMSLVGCNNSTTLNNGNEANKQVTIEQAKEIVLNHANLTSDQVSFIRAESDSDDGVNKYDIEFYHENKEYDYEVNASNGEIIKYDYDEKNNQQDNINNTTSISVDQAKEIALKHANLSSNQVTFKKAELDFDDGIEKYEIEFYYNNKEYNYDINSNTGDILKYEEDSIS</sequence>
<dbReference type="HOGENOM" id="CLU_067057_1_2_9"/>
<feature type="signal peptide" evidence="1">
    <location>
        <begin position="1"/>
        <end position="19"/>
    </location>
</feature>
<dbReference type="EMBL" id="HG917868">
    <property type="protein sequence ID" value="CDM67544.1"/>
    <property type="molecule type" value="Genomic_DNA"/>
</dbReference>
<dbReference type="AlphaFoldDB" id="W6RVB6"/>
<dbReference type="RefSeq" id="WP_044035980.1">
    <property type="nucleotide sequence ID" value="NZ_HG917868.1"/>
</dbReference>
<keyword evidence="4" id="KW-1185">Reference proteome</keyword>
<dbReference type="STRING" id="1216932.CM240_0377"/>
<accession>W6RVB6</accession>
<dbReference type="PROSITE" id="PS51257">
    <property type="entry name" value="PROKAR_LIPOPROTEIN"/>
    <property type="match status" value="1"/>
</dbReference>
<evidence type="ECO:0000256" key="1">
    <source>
        <dbReference type="SAM" id="SignalP"/>
    </source>
</evidence>
<name>W6RVB6_9CLOT</name>
<feature type="domain" description="PepSY" evidence="2">
    <location>
        <begin position="115"/>
        <end position="177"/>
    </location>
</feature>
<feature type="chain" id="PRO_5038915065" description="PepSY domain-containing protein" evidence="1">
    <location>
        <begin position="20"/>
        <end position="182"/>
    </location>
</feature>
<dbReference type="Proteomes" id="UP000019426">
    <property type="component" value="Chromosome M2/40_rep1"/>
</dbReference>
<dbReference type="eggNOG" id="COG3212">
    <property type="taxonomic scope" value="Bacteria"/>
</dbReference>
<dbReference type="Pfam" id="PF03413">
    <property type="entry name" value="PepSY"/>
    <property type="match status" value="2"/>
</dbReference>
<protein>
    <recommendedName>
        <fullName evidence="2">PepSY domain-containing protein</fullName>
    </recommendedName>
</protein>
<dbReference type="PATRIC" id="fig|1216932.3.peg.358"/>
<dbReference type="InterPro" id="IPR025711">
    <property type="entry name" value="PepSY"/>
</dbReference>
<dbReference type="Gene3D" id="3.10.450.40">
    <property type="match status" value="2"/>
</dbReference>
<proteinExistence type="predicted"/>
<keyword evidence="1" id="KW-0732">Signal</keyword>